<evidence type="ECO:0000313" key="2">
    <source>
        <dbReference type="EMBL" id="CAH2244298.1"/>
    </source>
</evidence>
<feature type="region of interest" description="Disordered" evidence="1">
    <location>
        <begin position="1"/>
        <end position="35"/>
    </location>
</feature>
<dbReference type="EMBL" id="CAKXAJ010025818">
    <property type="protein sequence ID" value="CAH2244298.1"/>
    <property type="molecule type" value="Genomic_DNA"/>
</dbReference>
<feature type="region of interest" description="Disordered" evidence="1">
    <location>
        <begin position="53"/>
        <end position="106"/>
    </location>
</feature>
<feature type="compositionally biased region" description="Low complexity" evidence="1">
    <location>
        <begin position="63"/>
        <end position="75"/>
    </location>
</feature>
<dbReference type="OrthoDB" id="8184381at2759"/>
<sequence length="115" mass="12791">MADGSPEDRAGRTRIEDLTFSASDPSLGDTKKCSRHTSEGVRLKLSFYTELEASESSEESETRGVVADRSAAAASDFRKTPGSSADRDGDDRKKRCFDRYDSSESSDRWARYCFN</sequence>
<accession>A0A8S4S4E1</accession>
<evidence type="ECO:0000256" key="1">
    <source>
        <dbReference type="SAM" id="MobiDB-lite"/>
    </source>
</evidence>
<dbReference type="AlphaFoldDB" id="A0A8S4S4E1"/>
<evidence type="ECO:0000313" key="3">
    <source>
        <dbReference type="Proteomes" id="UP000838756"/>
    </source>
</evidence>
<organism evidence="2 3">
    <name type="scientific">Pararge aegeria aegeria</name>
    <dbReference type="NCBI Taxonomy" id="348720"/>
    <lineage>
        <taxon>Eukaryota</taxon>
        <taxon>Metazoa</taxon>
        <taxon>Ecdysozoa</taxon>
        <taxon>Arthropoda</taxon>
        <taxon>Hexapoda</taxon>
        <taxon>Insecta</taxon>
        <taxon>Pterygota</taxon>
        <taxon>Neoptera</taxon>
        <taxon>Endopterygota</taxon>
        <taxon>Lepidoptera</taxon>
        <taxon>Glossata</taxon>
        <taxon>Ditrysia</taxon>
        <taxon>Papilionoidea</taxon>
        <taxon>Nymphalidae</taxon>
        <taxon>Satyrinae</taxon>
        <taxon>Satyrini</taxon>
        <taxon>Parargina</taxon>
        <taxon>Pararge</taxon>
    </lineage>
</organism>
<name>A0A8S4S4E1_9NEOP</name>
<reference evidence="2" key="1">
    <citation type="submission" date="2022-03" db="EMBL/GenBank/DDBJ databases">
        <authorList>
            <person name="Lindestad O."/>
        </authorList>
    </citation>
    <scope>NUCLEOTIDE SEQUENCE</scope>
</reference>
<protein>
    <submittedName>
        <fullName evidence="2">Jg2600 protein</fullName>
    </submittedName>
</protein>
<feature type="compositionally biased region" description="Basic and acidic residues" evidence="1">
    <location>
        <begin position="85"/>
        <end position="106"/>
    </location>
</feature>
<proteinExistence type="predicted"/>
<keyword evidence="3" id="KW-1185">Reference proteome</keyword>
<comment type="caution">
    <text evidence="2">The sequence shown here is derived from an EMBL/GenBank/DDBJ whole genome shotgun (WGS) entry which is preliminary data.</text>
</comment>
<gene>
    <name evidence="2" type="primary">jg2600</name>
    <name evidence="2" type="ORF">PAEG_LOCUS20267</name>
</gene>
<dbReference type="Proteomes" id="UP000838756">
    <property type="component" value="Unassembled WGS sequence"/>
</dbReference>
<feature type="compositionally biased region" description="Basic and acidic residues" evidence="1">
    <location>
        <begin position="1"/>
        <end position="17"/>
    </location>
</feature>